<feature type="compositionally biased region" description="Basic and acidic residues" evidence="3">
    <location>
        <begin position="189"/>
        <end position="198"/>
    </location>
</feature>
<evidence type="ECO:0000313" key="6">
    <source>
        <dbReference type="Proteomes" id="UP001055439"/>
    </source>
</evidence>
<dbReference type="AlphaFoldDB" id="A0A9E7KID8"/>
<proteinExistence type="predicted"/>
<dbReference type="SMART" id="SM00297">
    <property type="entry name" value="BROMO"/>
    <property type="match status" value="1"/>
</dbReference>
<feature type="compositionally biased region" description="Basic residues" evidence="3">
    <location>
        <begin position="122"/>
        <end position="137"/>
    </location>
</feature>
<evidence type="ECO:0000256" key="2">
    <source>
        <dbReference type="PROSITE-ProRule" id="PRU00035"/>
    </source>
</evidence>
<evidence type="ECO:0000256" key="1">
    <source>
        <dbReference type="ARBA" id="ARBA00023117"/>
    </source>
</evidence>
<feature type="compositionally biased region" description="Basic residues" evidence="3">
    <location>
        <begin position="199"/>
        <end position="208"/>
    </location>
</feature>
<dbReference type="Gene3D" id="1.20.920.10">
    <property type="entry name" value="Bromodomain-like"/>
    <property type="match status" value="1"/>
</dbReference>
<dbReference type="InterPro" id="IPR036427">
    <property type="entry name" value="Bromodomain-like_sf"/>
</dbReference>
<keyword evidence="6" id="KW-1185">Reference proteome</keyword>
<feature type="compositionally biased region" description="Polar residues" evidence="3">
    <location>
        <begin position="173"/>
        <end position="185"/>
    </location>
</feature>
<dbReference type="InterPro" id="IPR018359">
    <property type="entry name" value="Bromodomain_CS"/>
</dbReference>
<feature type="domain" description="Bromo" evidence="4">
    <location>
        <begin position="355"/>
        <end position="428"/>
    </location>
</feature>
<feature type="region of interest" description="Disordered" evidence="3">
    <location>
        <begin position="508"/>
        <end position="628"/>
    </location>
</feature>
<feature type="region of interest" description="Disordered" evidence="3">
    <location>
        <begin position="459"/>
        <end position="483"/>
    </location>
</feature>
<feature type="compositionally biased region" description="Polar residues" evidence="3">
    <location>
        <begin position="220"/>
        <end position="236"/>
    </location>
</feature>
<evidence type="ECO:0000259" key="4">
    <source>
        <dbReference type="PROSITE" id="PS50014"/>
    </source>
</evidence>
<feature type="compositionally biased region" description="Polar residues" evidence="3">
    <location>
        <begin position="594"/>
        <end position="606"/>
    </location>
</feature>
<feature type="compositionally biased region" description="Basic and acidic residues" evidence="3">
    <location>
        <begin position="576"/>
        <end position="593"/>
    </location>
</feature>
<reference evidence="5" key="1">
    <citation type="submission" date="2022-05" db="EMBL/GenBank/DDBJ databases">
        <title>The Musa troglodytarum L. genome provides insights into the mechanism of non-climacteric behaviour and enrichment of carotenoids.</title>
        <authorList>
            <person name="Wang J."/>
        </authorList>
    </citation>
    <scope>NUCLEOTIDE SEQUENCE</scope>
    <source>
        <tissue evidence="5">Leaf</tissue>
    </source>
</reference>
<dbReference type="SUPFAM" id="SSF47370">
    <property type="entry name" value="Bromodomain"/>
    <property type="match status" value="1"/>
</dbReference>
<feature type="compositionally biased region" description="Polar residues" evidence="3">
    <location>
        <begin position="613"/>
        <end position="628"/>
    </location>
</feature>
<dbReference type="OrthoDB" id="21449at2759"/>
<evidence type="ECO:0000256" key="3">
    <source>
        <dbReference type="SAM" id="MobiDB-lite"/>
    </source>
</evidence>
<gene>
    <name evidence="5" type="ORF">MUK42_12163</name>
</gene>
<dbReference type="InterPro" id="IPR001487">
    <property type="entry name" value="Bromodomain"/>
</dbReference>
<organism evidence="5 6">
    <name type="scientific">Musa troglodytarum</name>
    <name type="common">fe'i banana</name>
    <dbReference type="NCBI Taxonomy" id="320322"/>
    <lineage>
        <taxon>Eukaryota</taxon>
        <taxon>Viridiplantae</taxon>
        <taxon>Streptophyta</taxon>
        <taxon>Embryophyta</taxon>
        <taxon>Tracheophyta</taxon>
        <taxon>Spermatophyta</taxon>
        <taxon>Magnoliopsida</taxon>
        <taxon>Liliopsida</taxon>
        <taxon>Zingiberales</taxon>
        <taxon>Musaceae</taxon>
        <taxon>Musa</taxon>
    </lineage>
</organism>
<sequence>MSGPADGRLLAPRVSAWPRLLAAQQVGAAPESATTVNGEGLFIFHYLECCMFDCHGAIIYRCWVMEKCILKIKLKVPGTGICTNNPPDRDNAVLLFEDNAATDITSSSEEYTPLSNWKDMKRKRGHKAYHKKGKKVKLVKDPSPDLVSVNKEDNLEQVDDDQLGSEIDPEPPNGSNTPSVMSNIDTEMPSDRPSEKAGHSRVKVKLKSSRISEPHRSSSDAQTPSETEKSNPQVTLNIIEAASGKEESTYSDGQTSEMHNAVSEKLPRKAGSIRIKSSRGLGISSEIMQDRNLGKLVIPPQMLSKKNSVVADPARMQDLPVPRNSRQRERTQPYNDARHNEKELSAALVVIKKVMKMDAAVPFNTPVDPVALGIPDYFDIIDTPMDFGTIAHNLEHGLKYMNSEDVFKDVQYIWDNCFKYNNKGDYVVDLMKRVKKNFTKYWLAAGLYSDTTGVSESTQIEDASQSGQDKLYTKNKSKHKRRRYGIDQHKSDCLCAVCVVRRRRKEREAVESQAYASDPNISGELKLEESSPLDNPCSEDATSSLGHSPETDPNADVDEADDEEKFETSEQLDSVQLEKQEMDTENEFDHDKNGGNNQSCHQSLENGTEDSKSQLQGRYTEATQPEEQKVIQNNETSAHHYLQMTEKQEESPEQDQLNNMQENHLVLQLCNSLFPSNHKSVWNGPHSLRRRNVSFRNSPIHSAVEAFMKQ</sequence>
<dbReference type="Pfam" id="PF00439">
    <property type="entry name" value="Bromodomain"/>
    <property type="match status" value="1"/>
</dbReference>
<dbReference type="EMBL" id="CP097509">
    <property type="protein sequence ID" value="URE16580.1"/>
    <property type="molecule type" value="Genomic_DNA"/>
</dbReference>
<feature type="compositionally biased region" description="Acidic residues" evidence="3">
    <location>
        <begin position="155"/>
        <end position="169"/>
    </location>
</feature>
<feature type="region of interest" description="Disordered" evidence="3">
    <location>
        <begin position="122"/>
        <end position="265"/>
    </location>
</feature>
<dbReference type="PRINTS" id="PR00503">
    <property type="entry name" value="BROMODOMAIN"/>
</dbReference>
<feature type="compositionally biased region" description="Basic residues" evidence="3">
    <location>
        <begin position="473"/>
        <end position="483"/>
    </location>
</feature>
<accession>A0A9E7KID8</accession>
<protein>
    <submittedName>
        <fullName evidence="5">BROMO</fullName>
    </submittedName>
</protein>
<dbReference type="PROSITE" id="PS00633">
    <property type="entry name" value="BROMODOMAIN_1"/>
    <property type="match status" value="1"/>
</dbReference>
<dbReference type="Proteomes" id="UP001055439">
    <property type="component" value="Chromosome 7"/>
</dbReference>
<dbReference type="PANTHER" id="PTHR47809">
    <property type="entry name" value="DNA-BINDING BROMODOMAIN-CONTAINING PROTEIN"/>
    <property type="match status" value="1"/>
</dbReference>
<feature type="compositionally biased region" description="Polar residues" evidence="3">
    <location>
        <begin position="459"/>
        <end position="468"/>
    </location>
</feature>
<name>A0A9E7KID8_9LILI</name>
<dbReference type="PROSITE" id="PS50014">
    <property type="entry name" value="BROMODOMAIN_2"/>
    <property type="match status" value="1"/>
</dbReference>
<evidence type="ECO:0000313" key="5">
    <source>
        <dbReference type="EMBL" id="URE16580.1"/>
    </source>
</evidence>
<feature type="compositionally biased region" description="Acidic residues" evidence="3">
    <location>
        <begin position="553"/>
        <end position="565"/>
    </location>
</feature>
<dbReference type="PANTHER" id="PTHR47809:SF2">
    <property type="entry name" value="DNA-BINDING BROMODOMAIN-CONTAINING PROTEIN"/>
    <property type="match status" value="1"/>
</dbReference>
<keyword evidence="1 2" id="KW-0103">Bromodomain</keyword>